<dbReference type="HOGENOM" id="CLU_045643_1_0_0"/>
<evidence type="ECO:0000256" key="1">
    <source>
        <dbReference type="ARBA" id="ARBA00023235"/>
    </source>
</evidence>
<dbReference type="STRING" id="1499967.U27_02396"/>
<organism evidence="3">
    <name type="scientific">Vecturithrix granuli</name>
    <dbReference type="NCBI Taxonomy" id="1499967"/>
    <lineage>
        <taxon>Bacteria</taxon>
        <taxon>Candidatus Moduliflexota</taxon>
        <taxon>Candidatus Vecturitrichia</taxon>
        <taxon>Candidatus Vecturitrichales</taxon>
        <taxon>Candidatus Vecturitrichaceae</taxon>
        <taxon>Candidatus Vecturithrix</taxon>
    </lineage>
</organism>
<dbReference type="GO" id="GO:0005996">
    <property type="term" value="P:monosaccharide metabolic process"/>
    <property type="evidence" value="ECO:0007669"/>
    <property type="project" value="InterPro"/>
</dbReference>
<evidence type="ECO:0000313" key="3">
    <source>
        <dbReference type="EMBL" id="GAK55562.1"/>
    </source>
</evidence>
<dbReference type="EMBL" id="DF820463">
    <property type="protein sequence ID" value="GAK55562.1"/>
    <property type="molecule type" value="Genomic_DNA"/>
</dbReference>
<accession>A0A0S6WB75</accession>
<gene>
    <name evidence="3" type="ORF">U27_02396</name>
</gene>
<dbReference type="Proteomes" id="UP000030661">
    <property type="component" value="Unassembled WGS sequence"/>
</dbReference>
<reference evidence="3" key="1">
    <citation type="journal article" date="2015" name="PeerJ">
        <title>First genomic representation of candidate bacterial phylum KSB3 points to enhanced environmental sensing as a trigger of wastewater bulking.</title>
        <authorList>
            <person name="Sekiguchi Y."/>
            <person name="Ohashi A."/>
            <person name="Parks D.H."/>
            <person name="Yamauchi T."/>
            <person name="Tyson G.W."/>
            <person name="Hugenholtz P."/>
        </authorList>
    </citation>
    <scope>NUCLEOTIDE SEQUENCE [LARGE SCALE GENOMIC DNA]</scope>
</reference>
<dbReference type="PANTHER" id="PTHR36120:SF1">
    <property type="entry name" value="L-FUCOSE ISOMERASE C-TERMINAL DOMAIN-CONTAINING PROTEIN"/>
    <property type="match status" value="1"/>
</dbReference>
<dbReference type="eggNOG" id="COG2407">
    <property type="taxonomic scope" value="Bacteria"/>
</dbReference>
<dbReference type="InterPro" id="IPR009015">
    <property type="entry name" value="Fucose_isomerase_N/cen_sf"/>
</dbReference>
<keyword evidence="2" id="KW-0119">Carbohydrate metabolism</keyword>
<name>A0A0S6WB75_VECG1</name>
<sequence length="438" mass="49010">MKQRVNIGVVCFARKTFDYQAAAELYQKIQQDLQQIEQVNFEILPELLIEVEETRQAAQILAAKHLHGLICISGTFHLGHLVLELNKVLRVPILLWGLNELPYNGGKIRLNSVCGVNLDASNLYKSGTRSFHVTIGETVDEDWIDALRIAAALAQAHIAIAGFRAKGFFNLGVYDLSVYQQMGVLIDHYELQEIFSTEVAAEAVQRHTQQLREIFDVSSISVAQLDLTGQLAAKFEQFMETHQLTALALRCWPEFAAMYGIAPCAAMSLVQSENRLIVCEGDLEGALSMIAHQAVGAETPFLADLSQVNFEENFALLWHCGVAPCNLWDGQCVRSLDSYHAAGKGVTADFVMRSGDISLLRIDSAGQEYRLFLQRGKGIPMEKDLRGTYLKVRFEEPVKTVMEKILYNGLAHHASMVYGDYIKPFEIFARLQGWQVIK</sequence>
<dbReference type="SUPFAM" id="SSF50443">
    <property type="entry name" value="FucI/AraA C-terminal domain-like"/>
    <property type="match status" value="1"/>
</dbReference>
<dbReference type="AlphaFoldDB" id="A0A0S6WB75"/>
<keyword evidence="1 3" id="KW-0413">Isomerase</keyword>
<evidence type="ECO:0000313" key="4">
    <source>
        <dbReference type="Proteomes" id="UP000030661"/>
    </source>
</evidence>
<proteinExistence type="predicted"/>
<dbReference type="SUPFAM" id="SSF53743">
    <property type="entry name" value="FucI/AraA N-terminal and middle domains"/>
    <property type="match status" value="1"/>
</dbReference>
<protein>
    <submittedName>
        <fullName evidence="3">L-fucose isomerase-like protein</fullName>
    </submittedName>
</protein>
<dbReference type="GO" id="GO:0005737">
    <property type="term" value="C:cytoplasm"/>
    <property type="evidence" value="ECO:0007669"/>
    <property type="project" value="InterPro"/>
</dbReference>
<dbReference type="PANTHER" id="PTHR36120">
    <property type="entry name" value="FUCOSE ISOMERASE"/>
    <property type="match status" value="1"/>
</dbReference>
<dbReference type="InterPro" id="IPR004216">
    <property type="entry name" value="Fuc/Ara_isomerase_C"/>
</dbReference>
<dbReference type="GO" id="GO:0016861">
    <property type="term" value="F:intramolecular oxidoreductase activity, interconverting aldoses and ketoses"/>
    <property type="evidence" value="ECO:0007669"/>
    <property type="project" value="InterPro"/>
</dbReference>
<evidence type="ECO:0000256" key="2">
    <source>
        <dbReference type="ARBA" id="ARBA00023277"/>
    </source>
</evidence>
<keyword evidence="4" id="KW-1185">Reference proteome</keyword>